<dbReference type="CDD" id="cd07005">
    <property type="entry name" value="cupin_WbuC-like"/>
    <property type="match status" value="1"/>
</dbReference>
<dbReference type="InterPro" id="IPR014710">
    <property type="entry name" value="RmlC-like_jellyroll"/>
</dbReference>
<dbReference type="RefSeq" id="WP_179355668.1">
    <property type="nucleotide sequence ID" value="NZ_CP058627.1"/>
</dbReference>
<accession>A0A7H9BLA7</accession>
<evidence type="ECO:0000259" key="1">
    <source>
        <dbReference type="Pfam" id="PF19480"/>
    </source>
</evidence>
<gene>
    <name evidence="2" type="ORF">HQ393_13480</name>
</gene>
<reference evidence="2 3" key="1">
    <citation type="submission" date="2020-07" db="EMBL/GenBank/DDBJ databases">
        <title>Complete genome sequence of Chitinibacter sp. 2T18.</title>
        <authorList>
            <person name="Bae J.-W."/>
            <person name="Choi J.-W."/>
        </authorList>
    </citation>
    <scope>NUCLEOTIDE SEQUENCE [LARGE SCALE GENOMIC DNA]</scope>
    <source>
        <strain evidence="2 3">2T18</strain>
    </source>
</reference>
<feature type="domain" description="Cupin fold metalloprotein WbuC cupin" evidence="1">
    <location>
        <begin position="4"/>
        <end position="85"/>
    </location>
</feature>
<dbReference type="AlphaFoldDB" id="A0A7H9BLA7"/>
<dbReference type="Pfam" id="PF19480">
    <property type="entry name" value="DUF6016"/>
    <property type="match status" value="1"/>
</dbReference>
<evidence type="ECO:0000313" key="3">
    <source>
        <dbReference type="Proteomes" id="UP000509597"/>
    </source>
</evidence>
<proteinExistence type="predicted"/>
<dbReference type="KEGG" id="chiz:HQ393_13480"/>
<dbReference type="EMBL" id="CP058627">
    <property type="protein sequence ID" value="QLG89172.1"/>
    <property type="molecule type" value="Genomic_DNA"/>
</dbReference>
<keyword evidence="3" id="KW-1185">Reference proteome</keyword>
<dbReference type="Gene3D" id="2.60.120.10">
    <property type="entry name" value="Jelly Rolls"/>
    <property type="match status" value="1"/>
</dbReference>
<organism evidence="2 3">
    <name type="scientific">Chitinibacter bivalviorum</name>
    <dbReference type="NCBI Taxonomy" id="2739434"/>
    <lineage>
        <taxon>Bacteria</taxon>
        <taxon>Pseudomonadati</taxon>
        <taxon>Pseudomonadota</taxon>
        <taxon>Betaproteobacteria</taxon>
        <taxon>Neisseriales</taxon>
        <taxon>Chitinibacteraceae</taxon>
        <taxon>Chitinibacter</taxon>
    </lineage>
</organism>
<dbReference type="InterPro" id="IPR046058">
    <property type="entry name" value="WbuC_cupin"/>
</dbReference>
<dbReference type="InterPro" id="IPR011051">
    <property type="entry name" value="RmlC_Cupin_sf"/>
</dbReference>
<dbReference type="Proteomes" id="UP000509597">
    <property type="component" value="Chromosome"/>
</dbReference>
<dbReference type="NCBIfam" id="TIGR04366">
    <property type="entry name" value="cupin_WbuC"/>
    <property type="match status" value="1"/>
</dbReference>
<protein>
    <submittedName>
        <fullName evidence="2">WbuC family cupin fold metalloprotein</fullName>
    </submittedName>
</protein>
<sequence length="157" mass="17279">MKQISNDDLSALAQAAHASPRKRANLNLHDTLPDPIQRLAIAMEPATLVRPHRHPHTWELLYPLQGRFIVLHFDDAGVVTDRAVLGEGTAVLETPAGQWHAVLSLDSGGVIFEVKHGPYTPIADADFAMWAPSEDEAQIADLLRWYATAQIGDCFPK</sequence>
<name>A0A7H9BLA7_9NEIS</name>
<evidence type="ECO:0000313" key="2">
    <source>
        <dbReference type="EMBL" id="QLG89172.1"/>
    </source>
</evidence>
<dbReference type="SUPFAM" id="SSF51182">
    <property type="entry name" value="RmlC-like cupins"/>
    <property type="match status" value="1"/>
</dbReference>
<dbReference type="InterPro" id="IPR027565">
    <property type="entry name" value="Cupin_WbuC"/>
</dbReference>